<evidence type="ECO:0000256" key="9">
    <source>
        <dbReference type="SAM" id="Phobius"/>
    </source>
</evidence>
<keyword evidence="2" id="KW-0813">Transport</keyword>
<dbReference type="Gene3D" id="3.40.50.300">
    <property type="entry name" value="P-loop containing nucleotide triphosphate hydrolases"/>
    <property type="match status" value="2"/>
</dbReference>
<comment type="subcellular location">
    <subcellularLocation>
        <location evidence="1">Membrane</location>
        <topology evidence="1">Multi-pass membrane protein</topology>
    </subcellularLocation>
</comment>
<dbReference type="Pfam" id="PF19055">
    <property type="entry name" value="ABC2_membrane_7"/>
    <property type="match status" value="2"/>
</dbReference>
<dbReference type="PROSITE" id="PS50893">
    <property type="entry name" value="ABC_TRANSPORTER_2"/>
    <property type="match status" value="2"/>
</dbReference>
<evidence type="ECO:0000313" key="11">
    <source>
        <dbReference type="EMBL" id="GAY62954.1"/>
    </source>
</evidence>
<gene>
    <name evidence="11" type="ORF">CUMW_221770</name>
</gene>
<accession>A0A2H5QE93</accession>
<keyword evidence="7 9" id="KW-0472">Membrane</keyword>
<dbReference type="InterPro" id="IPR017871">
    <property type="entry name" value="ABC_transporter-like_CS"/>
</dbReference>
<keyword evidence="4" id="KW-0547">Nucleotide-binding</keyword>
<dbReference type="Pfam" id="PF00005">
    <property type="entry name" value="ABC_tran"/>
    <property type="match status" value="2"/>
</dbReference>
<dbReference type="EMBL" id="BDQV01000327">
    <property type="protein sequence ID" value="GAY62954.1"/>
    <property type="molecule type" value="Genomic_DNA"/>
</dbReference>
<dbReference type="InterPro" id="IPR003439">
    <property type="entry name" value="ABC_transporter-like_ATP-bd"/>
</dbReference>
<dbReference type="GO" id="GO:0005886">
    <property type="term" value="C:plasma membrane"/>
    <property type="evidence" value="ECO:0007669"/>
    <property type="project" value="TreeGrafter"/>
</dbReference>
<dbReference type="PANTHER" id="PTHR48041:SF22">
    <property type="entry name" value="ABC TRANSPORTER G FAMILY MEMBER 9"/>
    <property type="match status" value="1"/>
</dbReference>
<sequence>MVEENKGSAGIENMDEENQSQRELQKQNVEDMLKKVNMLVIIKNSDEEKMILKGVSGAVSPGELLAILGPSGCGKTTLLTALGGRLSNSKGTVTQGHITYNGKQFSAEVKRRTGFVSQNNVFYPHLTVAETLVFTALLRLPNSLKREEKVLHAEAVINQLGLARCRNSIIGGRLVRGLSGGERKRISIGQELLINPSLLFLDEPTSGLDSTMAKKILVSLSKLAEGGRTILMTIHQPASSLFYMFNKILLLSSDGSSLYLGKGEDVINYFAGIGYVPSVAMNPADFLLDLANGVASGDPKENREAVKQTLISAYKSNISNKLKQEFGDRGDHSLLTTDSKNYKKTSKWSTTWWQHFSVLLRRDLKERRHDTFDSLKIGQILFLSIITGLIWWQSSTDNIEDQVENKGSAGIENMDEENQSQRELQKQNVEDMLKKVNMLVTIKFEDVTHKIKTKGGRGSLGRYCCYLLNKNSDEEKMILKGVSGAVSPGELLAILGPSGCGKTTLLTALGGRLSNGKDTVTQGHITYNGKQFSAEVKRRTGFVAQNNVFYPHLTVAETLVFTALLRLPNSLKREEKVLHAEAVINQLGLARCRNSIIGGRLVRGLSGGERKRISIGQELLINPSLLFLDEPTSGLDSTMAKKILVSLSKLAEGGRTILMTIHQPASSLFYMFNKILLLSSDGSSLYLGKGEDVINYFAGIGYVPSVAMNPADFLLDLANGVASGDPKENREAVKQTLISAYKSNISNKLKQEFEDRGDHSLTTDSKNYRKTSKWSTTWWQHFSVLLRRDLKERRHDTFDSLKIGQILFLSIITGLIWWQSSTDNIEDQVGLLFFYSRQAGFFPLFQALHTFPLERMMLEKERSSGMYRLSSYIMAKTAGDFVMELVLPTVFVIITYWMGGLKARVINFLSTLAATLYTALVAQSLGLAVGALVLNQRKAGTIATTLMLTFLLTGGFFVQDVPAFISWLEYLSFTHYSYKLLLMSQYKPNDTYICASNSNSNATCLVGDFPRTKFVGLNNKLLSVVMMAAMFVCYKLITYLALRRVGVTHK</sequence>
<dbReference type="GO" id="GO:0016887">
    <property type="term" value="F:ATP hydrolysis activity"/>
    <property type="evidence" value="ECO:0007669"/>
    <property type="project" value="InterPro"/>
</dbReference>
<evidence type="ECO:0000313" key="12">
    <source>
        <dbReference type="Proteomes" id="UP000236630"/>
    </source>
</evidence>
<feature type="transmembrane region" description="Helical" evidence="9">
    <location>
        <begin position="1021"/>
        <end position="1042"/>
    </location>
</feature>
<evidence type="ECO:0000256" key="7">
    <source>
        <dbReference type="ARBA" id="ARBA00023136"/>
    </source>
</evidence>
<evidence type="ECO:0000256" key="1">
    <source>
        <dbReference type="ARBA" id="ARBA00004141"/>
    </source>
</evidence>
<evidence type="ECO:0000256" key="5">
    <source>
        <dbReference type="ARBA" id="ARBA00022840"/>
    </source>
</evidence>
<dbReference type="AlphaFoldDB" id="A0A2H5QE93"/>
<dbReference type="Pfam" id="PF01061">
    <property type="entry name" value="ABC2_membrane"/>
    <property type="match status" value="1"/>
</dbReference>
<proteinExistence type="predicted"/>
<dbReference type="PROSITE" id="PS00211">
    <property type="entry name" value="ABC_TRANSPORTER_1"/>
    <property type="match status" value="2"/>
</dbReference>
<dbReference type="InterPro" id="IPR013525">
    <property type="entry name" value="ABC2_TM"/>
</dbReference>
<dbReference type="InterPro" id="IPR003593">
    <property type="entry name" value="AAA+_ATPase"/>
</dbReference>
<feature type="domain" description="ABC transporter" evidence="10">
    <location>
        <begin position="36"/>
        <end position="279"/>
    </location>
</feature>
<protein>
    <recommendedName>
        <fullName evidence="10">ABC transporter domain-containing protein</fullName>
    </recommendedName>
</protein>
<dbReference type="InterPro" id="IPR043926">
    <property type="entry name" value="ABCG_dom"/>
</dbReference>
<dbReference type="GO" id="GO:0140359">
    <property type="term" value="F:ABC-type transporter activity"/>
    <property type="evidence" value="ECO:0007669"/>
    <property type="project" value="InterPro"/>
</dbReference>
<dbReference type="SUPFAM" id="SSF52540">
    <property type="entry name" value="P-loop containing nucleoside triphosphate hydrolases"/>
    <property type="match status" value="2"/>
</dbReference>
<dbReference type="PANTHER" id="PTHR48041">
    <property type="entry name" value="ABC TRANSPORTER G FAMILY MEMBER 28"/>
    <property type="match status" value="1"/>
</dbReference>
<dbReference type="GO" id="GO:0005524">
    <property type="term" value="F:ATP binding"/>
    <property type="evidence" value="ECO:0007669"/>
    <property type="project" value="UniProtKB-KW"/>
</dbReference>
<name>A0A2H5QE93_CITUN</name>
<feature type="transmembrane region" description="Helical" evidence="9">
    <location>
        <begin position="801"/>
        <end position="819"/>
    </location>
</feature>
<reference evidence="11 12" key="1">
    <citation type="journal article" date="2017" name="Front. Genet.">
        <title>Draft sequencing of the heterozygous diploid genome of Satsuma (Citrus unshiu Marc.) using a hybrid assembly approach.</title>
        <authorList>
            <person name="Shimizu T."/>
            <person name="Tanizawa Y."/>
            <person name="Mochizuki T."/>
            <person name="Nagasaki H."/>
            <person name="Yoshioka T."/>
            <person name="Toyoda A."/>
            <person name="Fujiyama A."/>
            <person name="Kaminuma E."/>
            <person name="Nakamura Y."/>
        </authorList>
    </citation>
    <scope>NUCLEOTIDE SEQUENCE [LARGE SCALE GENOMIC DNA]</scope>
    <source>
        <strain evidence="12">cv. Miyagawa wase</strain>
    </source>
</reference>
<evidence type="ECO:0000256" key="2">
    <source>
        <dbReference type="ARBA" id="ARBA00022448"/>
    </source>
</evidence>
<feature type="region of interest" description="Disordered" evidence="8">
    <location>
        <begin position="1"/>
        <end position="24"/>
    </location>
</feature>
<feature type="domain" description="ABC transporter" evidence="10">
    <location>
        <begin position="442"/>
        <end position="706"/>
    </location>
</feature>
<evidence type="ECO:0000256" key="6">
    <source>
        <dbReference type="ARBA" id="ARBA00022989"/>
    </source>
</evidence>
<evidence type="ECO:0000256" key="4">
    <source>
        <dbReference type="ARBA" id="ARBA00022741"/>
    </source>
</evidence>
<keyword evidence="3 9" id="KW-0812">Transmembrane</keyword>
<dbReference type="SMART" id="SM00382">
    <property type="entry name" value="AAA"/>
    <property type="match status" value="2"/>
</dbReference>
<keyword evidence="6 9" id="KW-1133">Transmembrane helix</keyword>
<keyword evidence="12" id="KW-1185">Reference proteome</keyword>
<evidence type="ECO:0000256" key="3">
    <source>
        <dbReference type="ARBA" id="ARBA00022692"/>
    </source>
</evidence>
<dbReference type="Proteomes" id="UP000236630">
    <property type="component" value="Unassembled WGS sequence"/>
</dbReference>
<dbReference type="STRING" id="55188.A0A2H5QE93"/>
<evidence type="ECO:0000256" key="8">
    <source>
        <dbReference type="SAM" id="MobiDB-lite"/>
    </source>
</evidence>
<dbReference type="InterPro" id="IPR027417">
    <property type="entry name" value="P-loop_NTPase"/>
</dbReference>
<comment type="caution">
    <text evidence="11">The sequence shown here is derived from an EMBL/GenBank/DDBJ whole genome shotgun (WGS) entry which is preliminary data.</text>
</comment>
<feature type="transmembrane region" description="Helical" evidence="9">
    <location>
        <begin position="946"/>
        <end position="968"/>
    </location>
</feature>
<organism evidence="11 12">
    <name type="scientific">Citrus unshiu</name>
    <name type="common">Satsuma mandarin</name>
    <name type="synonym">Citrus nobilis var. unshiu</name>
    <dbReference type="NCBI Taxonomy" id="55188"/>
    <lineage>
        <taxon>Eukaryota</taxon>
        <taxon>Viridiplantae</taxon>
        <taxon>Streptophyta</taxon>
        <taxon>Embryophyta</taxon>
        <taxon>Tracheophyta</taxon>
        <taxon>Spermatophyta</taxon>
        <taxon>Magnoliopsida</taxon>
        <taxon>eudicotyledons</taxon>
        <taxon>Gunneridae</taxon>
        <taxon>Pentapetalae</taxon>
        <taxon>rosids</taxon>
        <taxon>malvids</taxon>
        <taxon>Sapindales</taxon>
        <taxon>Rutaceae</taxon>
        <taxon>Aurantioideae</taxon>
        <taxon>Citrus</taxon>
    </lineage>
</organism>
<feature type="transmembrane region" description="Helical" evidence="9">
    <location>
        <begin position="905"/>
        <end position="934"/>
    </location>
</feature>
<evidence type="ECO:0000259" key="10">
    <source>
        <dbReference type="PROSITE" id="PS50893"/>
    </source>
</evidence>
<keyword evidence="5" id="KW-0067">ATP-binding</keyword>
<feature type="transmembrane region" description="Helical" evidence="9">
    <location>
        <begin position="878"/>
        <end position="899"/>
    </location>
</feature>
<dbReference type="InterPro" id="IPR050352">
    <property type="entry name" value="ABCG_transporters"/>
</dbReference>